<dbReference type="Proteomes" id="UP000204221">
    <property type="component" value="Chromosome"/>
</dbReference>
<evidence type="ECO:0000256" key="1">
    <source>
        <dbReference type="ARBA" id="ARBA00023015"/>
    </source>
</evidence>
<gene>
    <name evidence="4" type="primary">marA1</name>
    <name evidence="4" type="ORF">AHOG_03795</name>
</gene>
<dbReference type="EMBL" id="CP022521">
    <property type="protein sequence ID" value="ASO18415.1"/>
    <property type="molecule type" value="Genomic_DNA"/>
</dbReference>
<name>A0A221VY27_9PSEU</name>
<evidence type="ECO:0000256" key="2">
    <source>
        <dbReference type="ARBA" id="ARBA00023125"/>
    </source>
</evidence>
<dbReference type="PANTHER" id="PTHR47504:SF5">
    <property type="entry name" value="RIGHT ORIGIN-BINDING PROTEIN"/>
    <property type="match status" value="1"/>
</dbReference>
<dbReference type="KEGG" id="ahg:AHOG_03795"/>
<dbReference type="OrthoDB" id="9799345at2"/>
<keyword evidence="2" id="KW-0238">DNA-binding</keyword>
<dbReference type="AlphaFoldDB" id="A0A221VY27"/>
<dbReference type="InterPro" id="IPR011256">
    <property type="entry name" value="Reg_factor_effector_dom_sf"/>
</dbReference>
<dbReference type="InterPro" id="IPR010499">
    <property type="entry name" value="AraC_E-bd"/>
</dbReference>
<dbReference type="Pfam" id="PF12833">
    <property type="entry name" value="HTH_18"/>
    <property type="match status" value="1"/>
</dbReference>
<protein>
    <submittedName>
        <fullName evidence="4">Multiple antibiotic resistance protein MarA</fullName>
    </submittedName>
</protein>
<proteinExistence type="predicted"/>
<accession>A0A221VY27</accession>
<dbReference type="SMART" id="SM00871">
    <property type="entry name" value="AraC_E_bind"/>
    <property type="match status" value="1"/>
</dbReference>
<dbReference type="PROSITE" id="PS01124">
    <property type="entry name" value="HTH_ARAC_FAMILY_2"/>
    <property type="match status" value="1"/>
</dbReference>
<dbReference type="RefSeq" id="WP_093940120.1">
    <property type="nucleotide sequence ID" value="NZ_CP022521.1"/>
</dbReference>
<dbReference type="GO" id="GO:0003700">
    <property type="term" value="F:DNA-binding transcription factor activity"/>
    <property type="evidence" value="ECO:0007669"/>
    <property type="project" value="InterPro"/>
</dbReference>
<reference evidence="4 5" key="1">
    <citation type="submission" date="2017-07" db="EMBL/GenBank/DDBJ databases">
        <title>Complete genome sequence of Actinoalloteichus hoggarensis DSM 45943, type strain of Actinoalloteichus hoggarensis.</title>
        <authorList>
            <person name="Ruckert C."/>
            <person name="Nouioui I."/>
            <person name="Willmese J."/>
            <person name="van Wezel G."/>
            <person name="Klenk H.-P."/>
            <person name="Kalinowski J."/>
            <person name="Zotchev S.B."/>
        </authorList>
    </citation>
    <scope>NUCLEOTIDE SEQUENCE [LARGE SCALE GENOMIC DNA]</scope>
    <source>
        <strain evidence="4 5">DSM 45943</strain>
    </source>
</reference>
<keyword evidence="1" id="KW-0805">Transcription regulation</keyword>
<keyword evidence="3" id="KW-0804">Transcription</keyword>
<dbReference type="SUPFAM" id="SSF46689">
    <property type="entry name" value="Homeodomain-like"/>
    <property type="match status" value="1"/>
</dbReference>
<dbReference type="Pfam" id="PF06445">
    <property type="entry name" value="GyrI-like"/>
    <property type="match status" value="1"/>
</dbReference>
<dbReference type="SUPFAM" id="SSF55136">
    <property type="entry name" value="Probable bacterial effector-binding domain"/>
    <property type="match status" value="1"/>
</dbReference>
<dbReference type="InterPro" id="IPR009057">
    <property type="entry name" value="Homeodomain-like_sf"/>
</dbReference>
<dbReference type="InterPro" id="IPR029442">
    <property type="entry name" value="GyrI-like"/>
</dbReference>
<evidence type="ECO:0000256" key="3">
    <source>
        <dbReference type="ARBA" id="ARBA00023163"/>
    </source>
</evidence>
<evidence type="ECO:0000313" key="5">
    <source>
        <dbReference type="Proteomes" id="UP000204221"/>
    </source>
</evidence>
<evidence type="ECO:0000313" key="4">
    <source>
        <dbReference type="EMBL" id="ASO18415.1"/>
    </source>
</evidence>
<dbReference type="PANTHER" id="PTHR47504">
    <property type="entry name" value="RIGHT ORIGIN-BINDING PROTEIN"/>
    <property type="match status" value="1"/>
</dbReference>
<dbReference type="Gene3D" id="1.10.10.60">
    <property type="entry name" value="Homeodomain-like"/>
    <property type="match status" value="1"/>
</dbReference>
<sequence length="289" mass="31739">MELWNRALDVIEEALEGGEVDVRQAAAAALTSEYQLRRVFSVLAGMPLSEYIRRRRMTVAARAVREGEEAVQDIAVRYGYTSADAFARAFRAVHGVGPVQARRPGAVLRSQPRLSFHLSIDGRTDMEYRIVVKPAFRIVGRSTRATVVFEGGSPELDRFVRALPDSVWATLEELSDQEPQGSLSVWNDVDGTGLVEGMAAEYYLGAATNRPAPAGYDELAIGAHTWAVFTASGPFPVTLEALWRSVGGEWLPANPYRLLPVPQLVRADYHDDEGTHADVELWLAVESAA</sequence>
<keyword evidence="5" id="KW-1185">Reference proteome</keyword>
<dbReference type="Gene3D" id="3.20.80.10">
    <property type="entry name" value="Regulatory factor, effector binding domain"/>
    <property type="match status" value="1"/>
</dbReference>
<dbReference type="InterPro" id="IPR050959">
    <property type="entry name" value="MarA-like"/>
</dbReference>
<dbReference type="SMART" id="SM00342">
    <property type="entry name" value="HTH_ARAC"/>
    <property type="match status" value="1"/>
</dbReference>
<dbReference type="GO" id="GO:0043565">
    <property type="term" value="F:sequence-specific DNA binding"/>
    <property type="evidence" value="ECO:0007669"/>
    <property type="project" value="InterPro"/>
</dbReference>
<organism evidence="4 5">
    <name type="scientific">Actinoalloteichus hoggarensis</name>
    <dbReference type="NCBI Taxonomy" id="1470176"/>
    <lineage>
        <taxon>Bacteria</taxon>
        <taxon>Bacillati</taxon>
        <taxon>Actinomycetota</taxon>
        <taxon>Actinomycetes</taxon>
        <taxon>Pseudonocardiales</taxon>
        <taxon>Pseudonocardiaceae</taxon>
        <taxon>Actinoalloteichus</taxon>
    </lineage>
</organism>
<dbReference type="InterPro" id="IPR018060">
    <property type="entry name" value="HTH_AraC"/>
</dbReference>